<protein>
    <submittedName>
        <fullName evidence="1">Uncharacterized protein</fullName>
    </submittedName>
</protein>
<dbReference type="AlphaFoldDB" id="A0AAW1G170"/>
<organism evidence="1 2">
    <name type="scientific">Zoarces viviparus</name>
    <name type="common">Viviparous eelpout</name>
    <name type="synonym">Blennius viviparus</name>
    <dbReference type="NCBI Taxonomy" id="48416"/>
    <lineage>
        <taxon>Eukaryota</taxon>
        <taxon>Metazoa</taxon>
        <taxon>Chordata</taxon>
        <taxon>Craniata</taxon>
        <taxon>Vertebrata</taxon>
        <taxon>Euteleostomi</taxon>
        <taxon>Actinopterygii</taxon>
        <taxon>Neopterygii</taxon>
        <taxon>Teleostei</taxon>
        <taxon>Neoteleostei</taxon>
        <taxon>Acanthomorphata</taxon>
        <taxon>Eupercaria</taxon>
        <taxon>Perciformes</taxon>
        <taxon>Cottioidei</taxon>
        <taxon>Zoarcales</taxon>
        <taxon>Zoarcidae</taxon>
        <taxon>Zoarcinae</taxon>
        <taxon>Zoarces</taxon>
    </lineage>
</organism>
<sequence>MPVVISSRISVNCHPVTGRLHVGHRRPLLPTGLTGSVHDQLSVTRNWESANPAERLAVWLPLWATYHHITEPRHQHQARPGG</sequence>
<gene>
    <name evidence="1" type="ORF">VZT92_002983</name>
</gene>
<keyword evidence="2" id="KW-1185">Reference proteome</keyword>
<evidence type="ECO:0000313" key="1">
    <source>
        <dbReference type="EMBL" id="KAK9540537.1"/>
    </source>
</evidence>
<comment type="caution">
    <text evidence="1">The sequence shown here is derived from an EMBL/GenBank/DDBJ whole genome shotgun (WGS) entry which is preliminary data.</text>
</comment>
<name>A0AAW1G170_ZOAVI</name>
<dbReference type="EMBL" id="JBCEZU010000013">
    <property type="protein sequence ID" value="KAK9540537.1"/>
    <property type="molecule type" value="Genomic_DNA"/>
</dbReference>
<accession>A0AAW1G170</accession>
<reference evidence="1 2" key="1">
    <citation type="journal article" date="2024" name="Genome Biol. Evol.">
        <title>Chromosome-level genome assembly of the viviparous eelpout Zoarces viviparus.</title>
        <authorList>
            <person name="Fuhrmann N."/>
            <person name="Brasseur M.V."/>
            <person name="Bakowski C.E."/>
            <person name="Podsiadlowski L."/>
            <person name="Prost S."/>
            <person name="Krehenwinkel H."/>
            <person name="Mayer C."/>
        </authorList>
    </citation>
    <scope>NUCLEOTIDE SEQUENCE [LARGE SCALE GENOMIC DNA]</scope>
    <source>
        <strain evidence="1">NO-MEL_2022_Ind0_liver</strain>
    </source>
</reference>
<evidence type="ECO:0000313" key="2">
    <source>
        <dbReference type="Proteomes" id="UP001488805"/>
    </source>
</evidence>
<proteinExistence type="predicted"/>
<dbReference type="Proteomes" id="UP001488805">
    <property type="component" value="Unassembled WGS sequence"/>
</dbReference>